<evidence type="ECO:0000313" key="2">
    <source>
        <dbReference type="Proteomes" id="UP000002630"/>
    </source>
</evidence>
<dbReference type="eggNOG" id="ENOG502S0FE">
    <property type="taxonomic scope" value="Eukaryota"/>
</dbReference>
<organism evidence="1 2">
    <name type="scientific">Ectocarpus siliculosus</name>
    <name type="common">Brown alga</name>
    <name type="synonym">Conferva siliculosa</name>
    <dbReference type="NCBI Taxonomy" id="2880"/>
    <lineage>
        <taxon>Eukaryota</taxon>
        <taxon>Sar</taxon>
        <taxon>Stramenopiles</taxon>
        <taxon>Ochrophyta</taxon>
        <taxon>PX clade</taxon>
        <taxon>Phaeophyceae</taxon>
        <taxon>Ectocarpales</taxon>
        <taxon>Ectocarpaceae</taxon>
        <taxon>Ectocarpus</taxon>
    </lineage>
</organism>
<keyword evidence="2" id="KW-1185">Reference proteome</keyword>
<sequence>MPRSMLGHKNDALMVAAPRASMAEVERAGPAQLADSKRFWKIEKQEGDLTGQLGDLEQGTRQRNREFEAKLRAIAERIRGLEVGIEREVQEREETHAVMFAGLQEKLKAAAATVEADAETSITDRFEPGLSEHMERIEADNARVEEFVHVTVPRIVDEQSGAVTRKLQKARETFDIENAKIAKRERKLVSRFETHVKGTAQSFEDEEATRVGKLWLLGEDLQAVEHMDDRGDESLQLSIVKTIKATRGDVATLSKERGYQDGLLLDSLAHAQHKLQRCILETFGTKEEDDDCDDSRPGGHVE</sequence>
<gene>
    <name evidence="1" type="ORF">Esi_0338_0022</name>
</gene>
<name>D7FY21_ECTSI</name>
<protein>
    <submittedName>
        <fullName evidence="1">Uncharacterized protein</fullName>
    </submittedName>
</protein>
<accession>D7FY21</accession>
<evidence type="ECO:0000313" key="1">
    <source>
        <dbReference type="EMBL" id="CBJ32434.1"/>
    </source>
</evidence>
<proteinExistence type="predicted"/>
<dbReference type="EMBL" id="FN648529">
    <property type="protein sequence ID" value="CBJ32434.1"/>
    <property type="molecule type" value="Genomic_DNA"/>
</dbReference>
<dbReference type="Proteomes" id="UP000002630">
    <property type="component" value="Linkage Group LG06"/>
</dbReference>
<dbReference type="InParanoid" id="D7FY21"/>
<dbReference type="OrthoDB" id="68361at2759"/>
<reference evidence="1 2" key="1">
    <citation type="journal article" date="2010" name="Nature">
        <title>The Ectocarpus genome and the independent evolution of multicellularity in brown algae.</title>
        <authorList>
            <person name="Cock J.M."/>
            <person name="Sterck L."/>
            <person name="Rouze P."/>
            <person name="Scornet D."/>
            <person name="Allen A.E."/>
            <person name="Amoutzias G."/>
            <person name="Anthouard V."/>
            <person name="Artiguenave F."/>
            <person name="Aury J.M."/>
            <person name="Badger J.H."/>
            <person name="Beszteri B."/>
            <person name="Billiau K."/>
            <person name="Bonnet E."/>
            <person name="Bothwell J.H."/>
            <person name="Bowler C."/>
            <person name="Boyen C."/>
            <person name="Brownlee C."/>
            <person name="Carrano C.J."/>
            <person name="Charrier B."/>
            <person name="Cho G.Y."/>
            <person name="Coelho S.M."/>
            <person name="Collen J."/>
            <person name="Corre E."/>
            <person name="Da Silva C."/>
            <person name="Delage L."/>
            <person name="Delaroque N."/>
            <person name="Dittami S.M."/>
            <person name="Doulbeau S."/>
            <person name="Elias M."/>
            <person name="Farnham G."/>
            <person name="Gachon C.M."/>
            <person name="Gschloessl B."/>
            <person name="Heesch S."/>
            <person name="Jabbari K."/>
            <person name="Jubin C."/>
            <person name="Kawai H."/>
            <person name="Kimura K."/>
            <person name="Kloareg B."/>
            <person name="Kupper F.C."/>
            <person name="Lang D."/>
            <person name="Le Bail A."/>
            <person name="Leblanc C."/>
            <person name="Lerouge P."/>
            <person name="Lohr M."/>
            <person name="Lopez P.J."/>
            <person name="Martens C."/>
            <person name="Maumus F."/>
            <person name="Michel G."/>
            <person name="Miranda-Saavedra D."/>
            <person name="Morales J."/>
            <person name="Moreau H."/>
            <person name="Motomura T."/>
            <person name="Nagasato C."/>
            <person name="Napoli C.A."/>
            <person name="Nelson D.R."/>
            <person name="Nyvall-Collen P."/>
            <person name="Peters A.F."/>
            <person name="Pommier C."/>
            <person name="Potin P."/>
            <person name="Poulain J."/>
            <person name="Quesneville H."/>
            <person name="Read B."/>
            <person name="Rensing S.A."/>
            <person name="Ritter A."/>
            <person name="Rousvoal S."/>
            <person name="Samanta M."/>
            <person name="Samson G."/>
            <person name="Schroeder D.C."/>
            <person name="Segurens B."/>
            <person name="Strittmatter M."/>
            <person name="Tonon T."/>
            <person name="Tregear J.W."/>
            <person name="Valentin K."/>
            <person name="von Dassow P."/>
            <person name="Yamagishi T."/>
            <person name="Van de Peer Y."/>
            <person name="Wincker P."/>
        </authorList>
    </citation>
    <scope>NUCLEOTIDE SEQUENCE [LARGE SCALE GENOMIC DNA]</scope>
    <source>
        <strain evidence="2">Ec32 / CCAP1310/4</strain>
    </source>
</reference>
<dbReference type="AlphaFoldDB" id="D7FY21"/>
<dbReference type="EMBL" id="FN649731">
    <property type="protein sequence ID" value="CBJ32434.1"/>
    <property type="molecule type" value="Genomic_DNA"/>
</dbReference>
<dbReference type="OMA" id="TRGHHFE"/>